<dbReference type="Gene3D" id="3.90.1580.10">
    <property type="entry name" value="paralog of FGE (formylglycine-generating enzyme)"/>
    <property type="match status" value="1"/>
</dbReference>
<dbReference type="Proteomes" id="UP000223913">
    <property type="component" value="Unassembled WGS sequence"/>
</dbReference>
<evidence type="ECO:0000313" key="3">
    <source>
        <dbReference type="EMBL" id="PHN06086.1"/>
    </source>
</evidence>
<evidence type="ECO:0000259" key="2">
    <source>
        <dbReference type="Pfam" id="PF03781"/>
    </source>
</evidence>
<name>A0A2D0NCI7_FLAN2</name>
<proteinExistence type="predicted"/>
<accession>A0A2D0NCI7</accession>
<sequence length="327" mass="37740">MNKRLLNLLMFAALLLPFSAWSQAAASEKLTQQIPGTEVKFDMALIPGGTYTMGSPEDEAGREEDEGPQFEVSVDSFWMGVYEVTYDEYNIFRDKTLDLPADENTEWNADAVARPSPPYEDPTFGMGKEGFPAVSMTQFGALQYCKWLSEKTGVFYRLPTEAEWEYACRAGMTGPYYFDEAESSIEDHAWYYENSSEKYHKVGEKQPNPWGLYDMLGNVSEWTLDQYEEDAYQVMSEKMAGEVNPWIHPTKLHPRTVRGGSWDNDVEEQRCSCRIPSSRRWKERDPQIPKSFWWNTDSPFVGFRIIRPYNQPSPEEQQAFWEMVLGG</sequence>
<protein>
    <submittedName>
        <fullName evidence="3">Sulfatase-modifying factor protein</fullName>
    </submittedName>
</protein>
<dbReference type="InterPro" id="IPR051043">
    <property type="entry name" value="Sulfatase_Mod_Factor_Kinase"/>
</dbReference>
<feature type="chain" id="PRO_5012022541" evidence="1">
    <location>
        <begin position="25"/>
        <end position="327"/>
    </location>
</feature>
<dbReference type="InterPro" id="IPR005532">
    <property type="entry name" value="SUMF_dom"/>
</dbReference>
<dbReference type="OrthoDB" id="9768004at2"/>
<dbReference type="AlphaFoldDB" id="A0A2D0NCI7"/>
<dbReference type="EMBL" id="PDUD01000019">
    <property type="protein sequence ID" value="PHN06086.1"/>
    <property type="molecule type" value="Genomic_DNA"/>
</dbReference>
<dbReference type="GO" id="GO:0120147">
    <property type="term" value="F:formylglycine-generating oxidase activity"/>
    <property type="evidence" value="ECO:0007669"/>
    <property type="project" value="TreeGrafter"/>
</dbReference>
<feature type="signal peptide" evidence="1">
    <location>
        <begin position="1"/>
        <end position="24"/>
    </location>
</feature>
<dbReference type="InterPro" id="IPR016187">
    <property type="entry name" value="CTDL_fold"/>
</dbReference>
<comment type="caution">
    <text evidence="3">The sequence shown here is derived from an EMBL/GenBank/DDBJ whole genome shotgun (WGS) entry which is preliminary data.</text>
</comment>
<dbReference type="RefSeq" id="WP_099150680.1">
    <property type="nucleotide sequence ID" value="NZ_PDUD01000019.1"/>
</dbReference>
<gene>
    <name evidence="3" type="ORF">CRP01_14040</name>
</gene>
<dbReference type="PANTHER" id="PTHR23150:SF19">
    <property type="entry name" value="FORMYLGLYCINE-GENERATING ENZYME"/>
    <property type="match status" value="1"/>
</dbReference>
<keyword evidence="4" id="KW-1185">Reference proteome</keyword>
<dbReference type="PANTHER" id="PTHR23150">
    <property type="entry name" value="SULFATASE MODIFYING FACTOR 1, 2"/>
    <property type="match status" value="1"/>
</dbReference>
<feature type="domain" description="Sulfatase-modifying factor enzyme-like" evidence="2">
    <location>
        <begin position="42"/>
        <end position="275"/>
    </location>
</feature>
<dbReference type="SUPFAM" id="SSF56436">
    <property type="entry name" value="C-type lectin-like"/>
    <property type="match status" value="1"/>
</dbReference>
<reference evidence="3 4" key="1">
    <citation type="submission" date="2017-10" db="EMBL/GenBank/DDBJ databases">
        <title>The draft genome sequence of Lewinella nigricans NBRC 102662.</title>
        <authorList>
            <person name="Wang K."/>
        </authorList>
    </citation>
    <scope>NUCLEOTIDE SEQUENCE [LARGE SCALE GENOMIC DNA]</scope>
    <source>
        <strain evidence="3 4">NBRC 102662</strain>
    </source>
</reference>
<dbReference type="InterPro" id="IPR042095">
    <property type="entry name" value="SUMF_sf"/>
</dbReference>
<keyword evidence="1" id="KW-0732">Signal</keyword>
<evidence type="ECO:0000313" key="4">
    <source>
        <dbReference type="Proteomes" id="UP000223913"/>
    </source>
</evidence>
<organism evidence="3 4">
    <name type="scientific">Flavilitoribacter nigricans (strain ATCC 23147 / DSM 23189 / NBRC 102662 / NCIMB 1420 / SS-2)</name>
    <name type="common">Lewinella nigricans</name>
    <dbReference type="NCBI Taxonomy" id="1122177"/>
    <lineage>
        <taxon>Bacteria</taxon>
        <taxon>Pseudomonadati</taxon>
        <taxon>Bacteroidota</taxon>
        <taxon>Saprospiria</taxon>
        <taxon>Saprospirales</taxon>
        <taxon>Lewinellaceae</taxon>
        <taxon>Flavilitoribacter</taxon>
    </lineage>
</organism>
<evidence type="ECO:0000256" key="1">
    <source>
        <dbReference type="SAM" id="SignalP"/>
    </source>
</evidence>
<dbReference type="Pfam" id="PF03781">
    <property type="entry name" value="FGE-sulfatase"/>
    <property type="match status" value="1"/>
</dbReference>